<dbReference type="AlphaFoldDB" id="A0A165H3X7"/>
<evidence type="ECO:0000313" key="2">
    <source>
        <dbReference type="EMBL" id="KZE38705.1"/>
    </source>
</evidence>
<keyword evidence="1" id="KW-1133">Transmembrane helix</keyword>
<feature type="transmembrane region" description="Helical" evidence="1">
    <location>
        <begin position="6"/>
        <end position="24"/>
    </location>
</feature>
<dbReference type="RefSeq" id="WP_063180511.1">
    <property type="nucleotide sequence ID" value="NZ_LQNT01000009.1"/>
</dbReference>
<feature type="transmembrane region" description="Helical" evidence="1">
    <location>
        <begin position="82"/>
        <end position="104"/>
    </location>
</feature>
<sequence length="178" mass="18955">MNIIFATLGIWIIATLAIFSFIRGSERQEPEGQGKGAGIIAITSVLLALPVAGMMGGILFALAGSVQVVGWLFNLEMSPGKVGVFVIAVLVYLFTIDSLVELFLKSVMGKSLTGKLVLLFTRVLAFYGIGLLVGAQEQTALPVAAGLAVMLLVIETLFRLLKKSGKGSGREDRRSRKV</sequence>
<organism evidence="2 3">
    <name type="scientific">Bhargavaea cecembensis</name>
    <dbReference type="NCBI Taxonomy" id="394098"/>
    <lineage>
        <taxon>Bacteria</taxon>
        <taxon>Bacillati</taxon>
        <taxon>Bacillota</taxon>
        <taxon>Bacilli</taxon>
        <taxon>Bacillales</taxon>
        <taxon>Caryophanaceae</taxon>
        <taxon>Bhargavaea</taxon>
    </lineage>
</organism>
<keyword evidence="1" id="KW-0812">Transmembrane</keyword>
<proteinExistence type="predicted"/>
<accession>A0A165H3X7</accession>
<reference evidence="2 3" key="1">
    <citation type="submission" date="2016-01" db="EMBL/GenBank/DDBJ databases">
        <title>Whole genome sequencing of Bhargavaea cecembensis T14.</title>
        <authorList>
            <person name="Hong K.W."/>
        </authorList>
    </citation>
    <scope>NUCLEOTIDE SEQUENCE [LARGE SCALE GENOMIC DNA]</scope>
    <source>
        <strain evidence="2 3">T14</strain>
    </source>
</reference>
<evidence type="ECO:0000313" key="3">
    <source>
        <dbReference type="Proteomes" id="UP000076490"/>
    </source>
</evidence>
<feature type="transmembrane region" description="Helical" evidence="1">
    <location>
        <begin position="36"/>
        <end position="62"/>
    </location>
</feature>
<dbReference type="Proteomes" id="UP000076490">
    <property type="component" value="Unassembled WGS sequence"/>
</dbReference>
<evidence type="ECO:0000256" key="1">
    <source>
        <dbReference type="SAM" id="Phobius"/>
    </source>
</evidence>
<dbReference type="EMBL" id="LQNT01000009">
    <property type="protein sequence ID" value="KZE38705.1"/>
    <property type="molecule type" value="Genomic_DNA"/>
</dbReference>
<name>A0A165H3X7_9BACL</name>
<feature type="transmembrane region" description="Helical" evidence="1">
    <location>
        <begin position="116"/>
        <end position="135"/>
    </location>
</feature>
<keyword evidence="1" id="KW-0472">Membrane</keyword>
<dbReference type="OrthoDB" id="2450835at2"/>
<comment type="caution">
    <text evidence="2">The sequence shown here is derived from an EMBL/GenBank/DDBJ whole genome shotgun (WGS) entry which is preliminary data.</text>
</comment>
<protein>
    <submittedName>
        <fullName evidence="2">Uncharacterized protein</fullName>
    </submittedName>
</protein>
<feature type="transmembrane region" description="Helical" evidence="1">
    <location>
        <begin position="141"/>
        <end position="161"/>
    </location>
</feature>
<gene>
    <name evidence="2" type="ORF">AV656_07320</name>
</gene>